<evidence type="ECO:0000259" key="1">
    <source>
        <dbReference type="Pfam" id="PF01636"/>
    </source>
</evidence>
<accession>A0A1I5I7D2</accession>
<evidence type="ECO:0000313" key="3">
    <source>
        <dbReference type="Proteomes" id="UP000199614"/>
    </source>
</evidence>
<dbReference type="Proteomes" id="UP000199614">
    <property type="component" value="Unassembled WGS sequence"/>
</dbReference>
<dbReference type="GO" id="GO:0016301">
    <property type="term" value="F:kinase activity"/>
    <property type="evidence" value="ECO:0007669"/>
    <property type="project" value="UniProtKB-KW"/>
</dbReference>
<dbReference type="InterPro" id="IPR011009">
    <property type="entry name" value="Kinase-like_dom_sf"/>
</dbReference>
<keyword evidence="2" id="KW-0418">Kinase</keyword>
<gene>
    <name evidence="2" type="ORF">SAMN05216207_10905</name>
</gene>
<feature type="domain" description="Aminoglycoside phosphotransferase" evidence="1">
    <location>
        <begin position="51"/>
        <end position="248"/>
    </location>
</feature>
<evidence type="ECO:0000313" key="2">
    <source>
        <dbReference type="EMBL" id="SFO56568.1"/>
    </source>
</evidence>
<sequence length="273" mass="28741">MTTLRPDVAQTAHARWPDLAPAWTDTLSEELADVCAALAVTPTGRTFPARSAHVVEATSNSGARLVLRSSPDPHAVHQAAVLDRLAHAGLAPVVHLLRKTATGMWTAMDVVEPGTSFAEQEPKPSDLAGVATMLRTLSVEDGLPSLPSIVPWLRARLTDPPSDDQPPHRGPEPAAVRQAATVALDQLAADMSAALCHADLSPPNVLHGASQLWFIDPRGMSGEAAYDIAVLALKLSDDHLDTARALARSIALSSGNDPERADSWVTVADAATV</sequence>
<dbReference type="EMBL" id="FOUY01000090">
    <property type="protein sequence ID" value="SFO56568.1"/>
    <property type="molecule type" value="Genomic_DNA"/>
</dbReference>
<dbReference type="SUPFAM" id="SSF56112">
    <property type="entry name" value="Protein kinase-like (PK-like)"/>
    <property type="match status" value="1"/>
</dbReference>
<keyword evidence="3" id="KW-1185">Reference proteome</keyword>
<dbReference type="AlphaFoldDB" id="A0A1I5I7D2"/>
<dbReference type="Pfam" id="PF01636">
    <property type="entry name" value="APH"/>
    <property type="match status" value="1"/>
</dbReference>
<proteinExistence type="predicted"/>
<keyword evidence="2" id="KW-0808">Transferase</keyword>
<dbReference type="Gene3D" id="1.10.510.10">
    <property type="entry name" value="Transferase(Phosphotransferase) domain 1"/>
    <property type="match status" value="1"/>
</dbReference>
<organism evidence="2 3">
    <name type="scientific">Pseudonocardia ammonioxydans</name>
    <dbReference type="NCBI Taxonomy" id="260086"/>
    <lineage>
        <taxon>Bacteria</taxon>
        <taxon>Bacillati</taxon>
        <taxon>Actinomycetota</taxon>
        <taxon>Actinomycetes</taxon>
        <taxon>Pseudonocardiales</taxon>
        <taxon>Pseudonocardiaceae</taxon>
        <taxon>Pseudonocardia</taxon>
    </lineage>
</organism>
<dbReference type="RefSeq" id="WP_010228058.1">
    <property type="nucleotide sequence ID" value="NZ_FOUY01000090.1"/>
</dbReference>
<protein>
    <submittedName>
        <fullName evidence="2">Streptomycin 6-kinase</fullName>
    </submittedName>
</protein>
<dbReference type="STRING" id="260086.SAMN05216207_10905"/>
<reference evidence="2 3" key="1">
    <citation type="submission" date="2016-10" db="EMBL/GenBank/DDBJ databases">
        <authorList>
            <person name="de Groot N.N."/>
        </authorList>
    </citation>
    <scope>NUCLEOTIDE SEQUENCE [LARGE SCALE GENOMIC DNA]</scope>
    <source>
        <strain evidence="2 3">CGMCC 4.1877</strain>
    </source>
</reference>
<name>A0A1I5I7D2_PSUAM</name>
<dbReference type="InterPro" id="IPR002575">
    <property type="entry name" value="Aminoglycoside_PTrfase"/>
</dbReference>